<dbReference type="PANTHER" id="PTHR43611:SF3">
    <property type="entry name" value="FLAVIN MONONUCLEOTIDE HYDROLASE 1, CHLOROPLATIC"/>
    <property type="match status" value="1"/>
</dbReference>
<reference evidence="1" key="2">
    <citation type="journal article" date="2021" name="Sci. Rep.">
        <title>The distribution of antibiotic resistance genes in chicken gut microbiota commensals.</title>
        <authorList>
            <person name="Juricova H."/>
            <person name="Matiasovicova J."/>
            <person name="Kubasova T."/>
            <person name="Cejkova D."/>
            <person name="Rychlik I."/>
        </authorList>
    </citation>
    <scope>NUCLEOTIDE SEQUENCE</scope>
    <source>
        <strain evidence="1">An836</strain>
    </source>
</reference>
<keyword evidence="2" id="KW-1185">Reference proteome</keyword>
<dbReference type="SFLD" id="SFLDG01129">
    <property type="entry name" value="C1.5:_HAD__Beta-PGM__Phosphata"/>
    <property type="match status" value="1"/>
</dbReference>
<dbReference type="InterPro" id="IPR006439">
    <property type="entry name" value="HAD-SF_hydro_IA"/>
</dbReference>
<dbReference type="RefSeq" id="WP_204467073.1">
    <property type="nucleotide sequence ID" value="NZ_JACLYU010000001.1"/>
</dbReference>
<name>A0A938WU78_9BIFI</name>
<sequence>MTDVVFDVGGVLVEWHPRLALRSMVPADRMAELVADDDRHGFWYAEDLRERGMTAAEVLPRYEAEQGPEYAALYRLFNEHWEEALTGAVPGMADLLADLAPQGVRLWALTNWAADRFPTVRARFPELFTRLSGVLVSGEEHMAKPDPEFYALALTRFRLDSAHTLFLDDLQYNVDAANAAGLPAVRFAGADQARAVLRVRGLDL</sequence>
<proteinExistence type="predicted"/>
<dbReference type="InterPro" id="IPR036412">
    <property type="entry name" value="HAD-like_sf"/>
</dbReference>
<evidence type="ECO:0000313" key="2">
    <source>
        <dbReference type="Proteomes" id="UP000718821"/>
    </source>
</evidence>
<dbReference type="CDD" id="cd02603">
    <property type="entry name" value="HAD_sEH-N_like"/>
    <property type="match status" value="1"/>
</dbReference>
<gene>
    <name evidence="1" type="ORF">H7U32_00485</name>
</gene>
<dbReference type="SFLD" id="SFLDS00003">
    <property type="entry name" value="Haloacid_Dehalogenase"/>
    <property type="match status" value="1"/>
</dbReference>
<reference evidence="1" key="1">
    <citation type="submission" date="2020-08" db="EMBL/GenBank/DDBJ databases">
        <authorList>
            <person name="Cejkova D."/>
            <person name="Kubasova T."/>
            <person name="Jahodarova E."/>
            <person name="Rychlik I."/>
        </authorList>
    </citation>
    <scope>NUCLEOTIDE SEQUENCE</scope>
    <source>
        <strain evidence="1">An836</strain>
    </source>
</reference>
<dbReference type="SUPFAM" id="SSF56784">
    <property type="entry name" value="HAD-like"/>
    <property type="match status" value="1"/>
</dbReference>
<dbReference type="PANTHER" id="PTHR43611">
    <property type="entry name" value="ALPHA-D-GLUCOSE 1-PHOSPHATE PHOSPHATASE"/>
    <property type="match status" value="1"/>
</dbReference>
<accession>A0A938WU78</accession>
<dbReference type="EMBL" id="JACLYU010000001">
    <property type="protein sequence ID" value="MBM6698830.1"/>
    <property type="molecule type" value="Genomic_DNA"/>
</dbReference>
<organism evidence="1 2">
    <name type="scientific">Bifidobacterium pullorum subsp. saeculare</name>
    <dbReference type="NCBI Taxonomy" id="78257"/>
    <lineage>
        <taxon>Bacteria</taxon>
        <taxon>Bacillati</taxon>
        <taxon>Actinomycetota</taxon>
        <taxon>Actinomycetes</taxon>
        <taxon>Bifidobacteriales</taxon>
        <taxon>Bifidobacteriaceae</taxon>
        <taxon>Bifidobacterium</taxon>
    </lineage>
</organism>
<dbReference type="AlphaFoldDB" id="A0A938WU78"/>
<evidence type="ECO:0000313" key="1">
    <source>
        <dbReference type="EMBL" id="MBM6698830.1"/>
    </source>
</evidence>
<protein>
    <submittedName>
        <fullName evidence="1">HAD family phosphatase</fullName>
    </submittedName>
</protein>
<dbReference type="Proteomes" id="UP000718821">
    <property type="component" value="Unassembled WGS sequence"/>
</dbReference>
<dbReference type="Gene3D" id="3.40.50.1000">
    <property type="entry name" value="HAD superfamily/HAD-like"/>
    <property type="match status" value="1"/>
</dbReference>
<dbReference type="Pfam" id="PF00702">
    <property type="entry name" value="Hydrolase"/>
    <property type="match status" value="1"/>
</dbReference>
<dbReference type="PRINTS" id="PR00413">
    <property type="entry name" value="HADHALOGNASE"/>
</dbReference>
<comment type="caution">
    <text evidence="1">The sequence shown here is derived from an EMBL/GenBank/DDBJ whole genome shotgun (WGS) entry which is preliminary data.</text>
</comment>
<dbReference type="NCBIfam" id="TIGR01509">
    <property type="entry name" value="HAD-SF-IA-v3"/>
    <property type="match status" value="1"/>
</dbReference>
<dbReference type="InterPro" id="IPR023214">
    <property type="entry name" value="HAD_sf"/>
</dbReference>